<dbReference type="PANTHER" id="PTHR30619">
    <property type="entry name" value="DNA INTERNALIZATION/COMPETENCE PROTEIN COMEC/REC2"/>
    <property type="match status" value="1"/>
</dbReference>
<dbReference type="RefSeq" id="WP_079690308.1">
    <property type="nucleotide sequence ID" value="NZ_FUZU01000005.1"/>
</dbReference>
<feature type="transmembrane region" description="Helical" evidence="6">
    <location>
        <begin position="339"/>
        <end position="358"/>
    </location>
</feature>
<evidence type="ECO:0000256" key="3">
    <source>
        <dbReference type="ARBA" id="ARBA00022692"/>
    </source>
</evidence>
<dbReference type="AlphaFoldDB" id="A0A1T5MML0"/>
<dbReference type="PANTHER" id="PTHR30619:SF1">
    <property type="entry name" value="RECOMBINATION PROTEIN 2"/>
    <property type="match status" value="1"/>
</dbReference>
<feature type="transmembrane region" description="Helical" evidence="6">
    <location>
        <begin position="33"/>
        <end position="52"/>
    </location>
</feature>
<keyword evidence="4 6" id="KW-1133">Transmembrane helix</keyword>
<evidence type="ECO:0000259" key="8">
    <source>
        <dbReference type="Pfam" id="PF13567"/>
    </source>
</evidence>
<dbReference type="OrthoDB" id="9761531at2"/>
<feature type="transmembrane region" description="Helical" evidence="6">
    <location>
        <begin position="7"/>
        <end position="27"/>
    </location>
</feature>
<dbReference type="InterPro" id="IPR052159">
    <property type="entry name" value="Competence_DNA_uptake"/>
</dbReference>
<dbReference type="STRING" id="688867.SAMN05660236_5811"/>
<evidence type="ECO:0000313" key="9">
    <source>
        <dbReference type="EMBL" id="SKC89283.1"/>
    </source>
</evidence>
<keyword evidence="10" id="KW-1185">Reference proteome</keyword>
<dbReference type="Proteomes" id="UP000190961">
    <property type="component" value="Unassembled WGS sequence"/>
</dbReference>
<name>A0A1T5MML0_9BACT</name>
<evidence type="ECO:0000256" key="2">
    <source>
        <dbReference type="ARBA" id="ARBA00022475"/>
    </source>
</evidence>
<evidence type="ECO:0000256" key="5">
    <source>
        <dbReference type="ARBA" id="ARBA00023136"/>
    </source>
</evidence>
<keyword evidence="5 6" id="KW-0472">Membrane</keyword>
<feature type="transmembrane region" description="Helical" evidence="6">
    <location>
        <begin position="364"/>
        <end position="383"/>
    </location>
</feature>
<feature type="transmembrane region" description="Helical" evidence="6">
    <location>
        <begin position="395"/>
        <end position="415"/>
    </location>
</feature>
<feature type="domain" description="DUF4131" evidence="8">
    <location>
        <begin position="35"/>
        <end position="196"/>
    </location>
</feature>
<dbReference type="EMBL" id="FUZU01000005">
    <property type="protein sequence ID" value="SKC89283.1"/>
    <property type="molecule type" value="Genomic_DNA"/>
</dbReference>
<comment type="subcellular location">
    <subcellularLocation>
        <location evidence="1">Cell membrane</location>
        <topology evidence="1">Multi-pass membrane protein</topology>
    </subcellularLocation>
</comment>
<sequence length="689" mass="77715">MLRWIPYAVVRMVVFFIAGILLGIYLPDFLPEKSLVILFLILLGCYVMRFILQQVYKRPFFNPGFLGLLIIFLAGYLHLINSTDARRKDNLINLQTPVEFYEAAIISNAQSKDRSWKAEATVRCVKTKDGWEKYHGNIVLYFPKTDFKKPYQYGDILLVKGNPQIVPAPGNPGEFDYKRFLSFRKVYHQQFVRQNDVKYIASDPSSVILYYAIKARIWADTTLTKFVTGEREQAIASALVLGVTDGLDNDLLNAYAATGAMHVLAVSGLHISIIYMIILWLLHPLGKSKSGRLIQAILSLVILWGYAFVTGLSPSVLRAVTMFTFIVVAKTWNRQTNIYNILASSALCLLVYEPYMIMSVAFQLSYLAVLGIVYLQPGLYNLWEPNSRLWDEVWKITSVSIAAQLATLSLGLLYFHQFPNYFLLSNLLVIPGSFLVLVIGLLVLVVSFINPLASFLGLLLQWTIQALNIVVFTVEAFPFSLVDNIYINTFQSWMLMGVITGGVLLFQYRKFPYLVSAFACAILFVVGQWNHFYEDVEDTGIAIYKVPHHSAMDLIDHGQAYFITDSVLIQSASSIRFHIHPNRLQHGVAIVNAIDPGIARGYRSFTWHGKSILQILKGNAIPRGMTVDYLIVSNNAVKNLSSLASIHASQIILDSSNSYYFAGRLLDQAAKLNINLYSVWHEGAFVNRI</sequence>
<evidence type="ECO:0000256" key="4">
    <source>
        <dbReference type="ARBA" id="ARBA00022989"/>
    </source>
</evidence>
<evidence type="ECO:0000256" key="6">
    <source>
        <dbReference type="SAM" id="Phobius"/>
    </source>
</evidence>
<reference evidence="9 10" key="1">
    <citation type="submission" date="2017-02" db="EMBL/GenBank/DDBJ databases">
        <authorList>
            <person name="Peterson S.W."/>
        </authorList>
    </citation>
    <scope>NUCLEOTIDE SEQUENCE [LARGE SCALE GENOMIC DNA]</scope>
    <source>
        <strain evidence="9 10">DSM 25262</strain>
    </source>
</reference>
<feature type="transmembrane region" description="Helical" evidence="6">
    <location>
        <begin position="293"/>
        <end position="309"/>
    </location>
</feature>
<accession>A0A1T5MML0</accession>
<dbReference type="Pfam" id="PF13567">
    <property type="entry name" value="DUF4131"/>
    <property type="match status" value="1"/>
</dbReference>
<dbReference type="InterPro" id="IPR025405">
    <property type="entry name" value="DUF4131"/>
</dbReference>
<organism evidence="9 10">
    <name type="scientific">Ohtaekwangia koreensis</name>
    <dbReference type="NCBI Taxonomy" id="688867"/>
    <lineage>
        <taxon>Bacteria</taxon>
        <taxon>Pseudomonadati</taxon>
        <taxon>Bacteroidota</taxon>
        <taxon>Cytophagia</taxon>
        <taxon>Cytophagales</taxon>
        <taxon>Fulvivirgaceae</taxon>
        <taxon>Ohtaekwangia</taxon>
    </lineage>
</organism>
<evidence type="ECO:0000313" key="10">
    <source>
        <dbReference type="Proteomes" id="UP000190961"/>
    </source>
</evidence>
<keyword evidence="2" id="KW-1003">Cell membrane</keyword>
<dbReference type="InterPro" id="IPR004477">
    <property type="entry name" value="ComEC_N"/>
</dbReference>
<feature type="transmembrane region" description="Helical" evidence="6">
    <location>
        <begin position="421"/>
        <end position="446"/>
    </location>
</feature>
<dbReference type="GO" id="GO:0005886">
    <property type="term" value="C:plasma membrane"/>
    <property type="evidence" value="ECO:0007669"/>
    <property type="project" value="UniProtKB-SubCell"/>
</dbReference>
<dbReference type="Pfam" id="PF03772">
    <property type="entry name" value="Competence"/>
    <property type="match status" value="1"/>
</dbReference>
<feature type="transmembrane region" description="Helical" evidence="6">
    <location>
        <begin position="59"/>
        <end position="79"/>
    </location>
</feature>
<keyword evidence="3 6" id="KW-0812">Transmembrane</keyword>
<evidence type="ECO:0000259" key="7">
    <source>
        <dbReference type="Pfam" id="PF03772"/>
    </source>
</evidence>
<feature type="transmembrane region" description="Helical" evidence="6">
    <location>
        <begin position="513"/>
        <end position="532"/>
    </location>
</feature>
<feature type="transmembrane region" description="Helical" evidence="6">
    <location>
        <begin position="259"/>
        <end position="281"/>
    </location>
</feature>
<protein>
    <submittedName>
        <fullName evidence="9">Competence protein ComEC</fullName>
    </submittedName>
</protein>
<feature type="transmembrane region" description="Helical" evidence="6">
    <location>
        <begin position="485"/>
        <end position="506"/>
    </location>
</feature>
<feature type="transmembrane region" description="Helical" evidence="6">
    <location>
        <begin position="458"/>
        <end position="479"/>
    </location>
</feature>
<dbReference type="NCBIfam" id="TIGR00360">
    <property type="entry name" value="ComEC_N-term"/>
    <property type="match status" value="1"/>
</dbReference>
<proteinExistence type="predicted"/>
<feature type="domain" description="ComEC/Rec2-related protein" evidence="7">
    <location>
        <begin position="239"/>
        <end position="510"/>
    </location>
</feature>
<gene>
    <name evidence="9" type="ORF">SAMN05660236_5811</name>
</gene>
<evidence type="ECO:0000256" key="1">
    <source>
        <dbReference type="ARBA" id="ARBA00004651"/>
    </source>
</evidence>